<protein>
    <submittedName>
        <fullName evidence="2">Predicted membrane protein</fullName>
    </submittedName>
</protein>
<dbReference type="AlphaFoldDB" id="A0A2Y8ZTF0"/>
<dbReference type="InterPro" id="IPR018650">
    <property type="entry name" value="STSV1_Orf64"/>
</dbReference>
<keyword evidence="1" id="KW-1133">Transmembrane helix</keyword>
<feature type="transmembrane region" description="Helical" evidence="1">
    <location>
        <begin position="110"/>
        <end position="131"/>
    </location>
</feature>
<gene>
    <name evidence="2" type="ORF">SAMN04489750_2510</name>
</gene>
<feature type="transmembrane region" description="Helical" evidence="1">
    <location>
        <begin position="83"/>
        <end position="103"/>
    </location>
</feature>
<organism evidence="2 3">
    <name type="scientific">Branchiibius hedensis</name>
    <dbReference type="NCBI Taxonomy" id="672460"/>
    <lineage>
        <taxon>Bacteria</taxon>
        <taxon>Bacillati</taxon>
        <taxon>Actinomycetota</taxon>
        <taxon>Actinomycetes</taxon>
        <taxon>Micrococcales</taxon>
        <taxon>Dermacoccaceae</taxon>
        <taxon>Branchiibius</taxon>
    </lineage>
</organism>
<evidence type="ECO:0000313" key="3">
    <source>
        <dbReference type="Proteomes" id="UP000250028"/>
    </source>
</evidence>
<feature type="transmembrane region" description="Helical" evidence="1">
    <location>
        <begin position="162"/>
        <end position="184"/>
    </location>
</feature>
<feature type="transmembrane region" description="Helical" evidence="1">
    <location>
        <begin position="249"/>
        <end position="270"/>
    </location>
</feature>
<evidence type="ECO:0000313" key="2">
    <source>
        <dbReference type="EMBL" id="SSA35165.1"/>
    </source>
</evidence>
<accession>A0A2Y8ZTF0</accession>
<proteinExistence type="predicted"/>
<evidence type="ECO:0000256" key="1">
    <source>
        <dbReference type="SAM" id="Phobius"/>
    </source>
</evidence>
<keyword evidence="1" id="KW-0472">Membrane</keyword>
<feature type="transmembrane region" description="Helical" evidence="1">
    <location>
        <begin position="196"/>
        <end position="215"/>
    </location>
</feature>
<keyword evidence="3" id="KW-1185">Reference proteome</keyword>
<sequence length="479" mass="51117">MKRRAALLWLVGSLWLAMWSVARFNAGLATAYDLGIFSQSAKSWSQGHWPRSDIRGLDLLGDHFSPILALNGLWWRIWPDPRVLLIAQAILLALAMVIVWWVARTLVGEPIALLLFVIGLVARGTIAADLFDFHEVAYAAPTVALLAAAVLRARFRLAVASAVVLVLVKEDLGLTVIAAGAAWWLLHRDGWRRPAVLVSVGVAGLVAATVVLRAVGGGSGYGVFFGGSGSTPLGQQVDTGWSWWRLAPLALFAVTALFVGLRSPVAVLAIPTLAWRMIGNNPSYWRLDTHYDLVLVPIALIAAAHALHGPTHTHPDFCSAAHPEAALPGELRCKTPVTSGVAAVAGIGAVISVTLGVAQLVEVAAAPWHAVAPTQRYRDLQEISARISKGAPIAASNTTGAYLVATHDQVWSIQSAPAVRYVVFARDKGPLDEVSRCQREALFDAATARADVTVMTAGRGDIIAIRYLDPTIVRLADCG</sequence>
<dbReference type="RefSeq" id="WP_109686265.1">
    <property type="nucleotide sequence ID" value="NZ_QGDN01000001.1"/>
</dbReference>
<dbReference type="OrthoDB" id="5240834at2"/>
<reference evidence="3" key="1">
    <citation type="submission" date="2016-10" db="EMBL/GenBank/DDBJ databases">
        <authorList>
            <person name="Varghese N."/>
            <person name="Submissions S."/>
        </authorList>
    </citation>
    <scope>NUCLEOTIDE SEQUENCE [LARGE SCALE GENOMIC DNA]</scope>
    <source>
        <strain evidence="3">DSM 22951</strain>
    </source>
</reference>
<keyword evidence="1" id="KW-0812">Transmembrane</keyword>
<dbReference type="Pfam" id="PF09852">
    <property type="entry name" value="DUF2079"/>
    <property type="match status" value="1"/>
</dbReference>
<dbReference type="Proteomes" id="UP000250028">
    <property type="component" value="Unassembled WGS sequence"/>
</dbReference>
<name>A0A2Y8ZTF0_9MICO</name>
<dbReference type="EMBL" id="UESZ01000001">
    <property type="protein sequence ID" value="SSA35165.1"/>
    <property type="molecule type" value="Genomic_DNA"/>
</dbReference>